<accession>A0ABW7A5S6</accession>
<dbReference type="Proteomes" id="UP001603978">
    <property type="component" value="Unassembled WGS sequence"/>
</dbReference>
<protein>
    <recommendedName>
        <fullName evidence="5">Short chain dehydrogenase</fullName>
    </recommendedName>
</protein>
<keyword evidence="4" id="KW-1185">Reference proteome</keyword>
<dbReference type="InterPro" id="IPR036291">
    <property type="entry name" value="NAD(P)-bd_dom_sf"/>
</dbReference>
<comment type="caution">
    <text evidence="3">The sequence shown here is derived from an EMBL/GenBank/DDBJ whole genome shotgun (WGS) entry which is preliminary data.</text>
</comment>
<evidence type="ECO:0008006" key="5">
    <source>
        <dbReference type="Google" id="ProtNLM"/>
    </source>
</evidence>
<proteinExistence type="inferred from homology"/>
<dbReference type="PANTHER" id="PTHR43976:SF16">
    <property type="entry name" value="SHORT-CHAIN DEHYDROGENASE_REDUCTASE FAMILY PROTEIN"/>
    <property type="match status" value="1"/>
</dbReference>
<dbReference type="EMBL" id="JBICRM010000003">
    <property type="protein sequence ID" value="MFG1702679.1"/>
    <property type="molecule type" value="Genomic_DNA"/>
</dbReference>
<evidence type="ECO:0000313" key="4">
    <source>
        <dbReference type="Proteomes" id="UP001603978"/>
    </source>
</evidence>
<dbReference type="PANTHER" id="PTHR43976">
    <property type="entry name" value="SHORT CHAIN DEHYDROGENASE"/>
    <property type="match status" value="1"/>
</dbReference>
<comment type="similarity">
    <text evidence="1">Belongs to the short-chain dehydrogenases/reductases (SDR) family.</text>
</comment>
<dbReference type="InterPro" id="IPR051911">
    <property type="entry name" value="SDR_oxidoreductase"/>
</dbReference>
<evidence type="ECO:0000256" key="1">
    <source>
        <dbReference type="ARBA" id="ARBA00006484"/>
    </source>
</evidence>
<organism evidence="3 4">
    <name type="scientific">Nonomuraea marmarensis</name>
    <dbReference type="NCBI Taxonomy" id="3351344"/>
    <lineage>
        <taxon>Bacteria</taxon>
        <taxon>Bacillati</taxon>
        <taxon>Actinomycetota</taxon>
        <taxon>Actinomycetes</taxon>
        <taxon>Streptosporangiales</taxon>
        <taxon>Streptosporangiaceae</taxon>
        <taxon>Nonomuraea</taxon>
    </lineage>
</organism>
<dbReference type="RefSeq" id="WP_393162661.1">
    <property type="nucleotide sequence ID" value="NZ_JBICRM010000003.1"/>
</dbReference>
<gene>
    <name evidence="3" type="ORF">ACFLIM_05760</name>
</gene>
<name>A0ABW7A5S6_9ACTN</name>
<sequence length="88" mass="9682">MSKVWFITGSSRGLGREFVRAALSRGNRVAATARDIDSLKDVAAAHGAAILPLRVIFGAHPYQAARQLYAERRDSWAEWAELSRQAQG</sequence>
<dbReference type="SUPFAM" id="SSF51735">
    <property type="entry name" value="NAD(P)-binding Rossmann-fold domains"/>
    <property type="match status" value="1"/>
</dbReference>
<keyword evidence="2" id="KW-0560">Oxidoreductase</keyword>
<dbReference type="Gene3D" id="3.40.50.720">
    <property type="entry name" value="NAD(P)-binding Rossmann-like Domain"/>
    <property type="match status" value="1"/>
</dbReference>
<evidence type="ECO:0000313" key="3">
    <source>
        <dbReference type="EMBL" id="MFG1702679.1"/>
    </source>
</evidence>
<reference evidence="3 4" key="1">
    <citation type="submission" date="2024-10" db="EMBL/GenBank/DDBJ databases">
        <authorList>
            <person name="Topkara A.R."/>
            <person name="Saygin H."/>
        </authorList>
    </citation>
    <scope>NUCLEOTIDE SEQUENCE [LARGE SCALE GENOMIC DNA]</scope>
    <source>
        <strain evidence="3 4">M3C6</strain>
    </source>
</reference>
<evidence type="ECO:0000256" key="2">
    <source>
        <dbReference type="ARBA" id="ARBA00023002"/>
    </source>
</evidence>